<dbReference type="GeneID" id="18817752"/>
<dbReference type="Proteomes" id="UP000008064">
    <property type="component" value="Unassembled WGS sequence"/>
</dbReference>
<sequence>MHQGFFTHNHTSSRKNKIYCHIQEVVGGRSLRFGTRFHPHLVPNTKIVERTSRTS</sequence>
<dbReference type="EMBL" id="GL945429">
    <property type="protein sequence ID" value="EGO30066.1"/>
    <property type="molecule type" value="Genomic_DNA"/>
</dbReference>
<dbReference type="RefSeq" id="XP_007314308.1">
    <property type="nucleotide sequence ID" value="XM_007314246.1"/>
</dbReference>
<reference evidence="1" key="1">
    <citation type="submission" date="2011-04" db="EMBL/GenBank/DDBJ databases">
        <title>Evolution of plant cell wall degrading machinery underlies the functional diversity of forest fungi.</title>
        <authorList>
            <consortium name="US DOE Joint Genome Institute (JGI-PGF)"/>
            <person name="Eastwood D.C."/>
            <person name="Floudas D."/>
            <person name="Binder M."/>
            <person name="Majcherczyk A."/>
            <person name="Schneider P."/>
            <person name="Aerts A."/>
            <person name="Asiegbu F.O."/>
            <person name="Baker S.E."/>
            <person name="Barry K."/>
            <person name="Bendiksby M."/>
            <person name="Blumentritt M."/>
            <person name="Coutinho P.M."/>
            <person name="Cullen D."/>
            <person name="Cullen D."/>
            <person name="Gathman A."/>
            <person name="Goodell B."/>
            <person name="Henrissat B."/>
            <person name="Ihrmark K."/>
            <person name="Kauserud H."/>
            <person name="Kohler A."/>
            <person name="LaButti K."/>
            <person name="Lapidus A."/>
            <person name="Lavin J.L."/>
            <person name="Lee Y.-H."/>
            <person name="Lindquist E."/>
            <person name="Lilly W."/>
            <person name="Lucas S."/>
            <person name="Morin E."/>
            <person name="Murat C."/>
            <person name="Oguiza J.A."/>
            <person name="Park J."/>
            <person name="Pisabarro A.G."/>
            <person name="Riley R."/>
            <person name="Rosling A."/>
            <person name="Salamov A."/>
            <person name="Schmidt O."/>
            <person name="Schmutz J."/>
            <person name="Skrede I."/>
            <person name="Stenlid J."/>
            <person name="Wiebenga A."/>
            <person name="Xie X."/>
            <person name="Kues U."/>
            <person name="Hibbett D.S."/>
            <person name="Hoffmeister D."/>
            <person name="Hogberg N."/>
            <person name="Martin F."/>
            <person name="Grigoriev I.V."/>
            <person name="Watkinson S.C."/>
        </authorList>
    </citation>
    <scope>NUCLEOTIDE SEQUENCE</scope>
    <source>
        <strain evidence="1">S7.9</strain>
    </source>
</reference>
<proteinExistence type="predicted"/>
<dbReference type="KEGG" id="sla:SERLADRAFT_458570"/>
<name>F8NJL6_SERL9</name>
<dbReference type="HOGENOM" id="CLU_3033858_0_0_1"/>
<gene>
    <name evidence="1" type="ORF">SERLADRAFT_458570</name>
</gene>
<protein>
    <submittedName>
        <fullName evidence="1">Uncharacterized protein</fullName>
    </submittedName>
</protein>
<evidence type="ECO:0000313" key="1">
    <source>
        <dbReference type="EMBL" id="EGO30066.1"/>
    </source>
</evidence>
<accession>F8NJL6</accession>
<organism>
    <name type="scientific">Serpula lacrymans var. lacrymans (strain S7.9)</name>
    <name type="common">Dry rot fungus</name>
    <dbReference type="NCBI Taxonomy" id="578457"/>
    <lineage>
        <taxon>Eukaryota</taxon>
        <taxon>Fungi</taxon>
        <taxon>Dikarya</taxon>
        <taxon>Basidiomycota</taxon>
        <taxon>Agaricomycotina</taxon>
        <taxon>Agaricomycetes</taxon>
        <taxon>Agaricomycetidae</taxon>
        <taxon>Boletales</taxon>
        <taxon>Coniophorineae</taxon>
        <taxon>Serpulaceae</taxon>
        <taxon>Serpula</taxon>
    </lineage>
</organism>
<dbReference type="AlphaFoldDB" id="F8NJL6"/>